<evidence type="ECO:0000256" key="11">
    <source>
        <dbReference type="SAM" id="MobiDB-lite"/>
    </source>
</evidence>
<evidence type="ECO:0000256" key="5">
    <source>
        <dbReference type="ARBA" id="ARBA00022679"/>
    </source>
</evidence>
<keyword evidence="7 10" id="KW-0256">Endoplasmic reticulum</keyword>
<feature type="compositionally biased region" description="Basic residues" evidence="11">
    <location>
        <begin position="1"/>
        <end position="10"/>
    </location>
</feature>
<dbReference type="Pfam" id="PF03901">
    <property type="entry name" value="Glyco_transf_22"/>
    <property type="match status" value="1"/>
</dbReference>
<feature type="transmembrane region" description="Helical" evidence="10">
    <location>
        <begin position="321"/>
        <end position="340"/>
    </location>
</feature>
<sequence length="582" mass="67174">MAASMKKRSINKTSARKSSVELQSSKDIKKKHDNSTPFVGITLIIILRLCSAVWTIIGDCDEVYNYWEPAHYLVHKKGFQTWEYSPVYAIRSYLYVWLYTIPARIVNTILTDNKVVQFYVVRLVLALICSLCEIYFYRGVYKQFGVNTNRMTQWFSLFSAGMFIATPAFLPSSFSMYLTFLSMGAWFHGNFKIAILATAASTFIGWPFVAVLGVPIAFDILIRQKKIFAFITWCLIAVILFLVPMMMVDSRYYGKLVIAPLNIILYNVFGEHGPELYGVEPVSFYLINGFLNFNLAFLAALVSLPFVLIIQLLSRFTSSKIPIAIVLSPMYIWMVIFFTTPHKEERFLFPIYPFFALAAAICVDHLQRVYCAIFGVKGSGLRYYEFSSWIPLTVGCLFTLFSAFRVLALYKGYHASMDVYMELNRISKDPHIHPIPDSKTVNVCVGKEWYRYPSSFFLPGEKWNLRFLKSDFAGQLPKPYNTSSDGTKTIPTDMNDRNLEEKSRYFDVKRCHYLIDLDLITSSKTEPHYSGSHQWNIIYSLPFLDASRSHRFFRAFYVPFLSRKFCTYGQYNLLQSKKLSKS</sequence>
<comment type="subcellular location">
    <subcellularLocation>
        <location evidence="1 10">Endoplasmic reticulum membrane</location>
        <topology evidence="1 10">Multi-pass membrane protein</topology>
    </subcellularLocation>
</comment>
<proteinExistence type="inferred from homology"/>
<gene>
    <name evidence="12" type="ORF">SNE40_001287</name>
</gene>
<keyword evidence="13" id="KW-1185">Reference proteome</keyword>
<comment type="pathway">
    <text evidence="2">Protein modification; protein glycosylation.</text>
</comment>
<keyword evidence="5" id="KW-0808">Transferase</keyword>
<feature type="region of interest" description="Disordered" evidence="11">
    <location>
        <begin position="1"/>
        <end position="26"/>
    </location>
</feature>
<feature type="transmembrane region" description="Helical" evidence="10">
    <location>
        <begin position="347"/>
        <end position="366"/>
    </location>
</feature>
<feature type="compositionally biased region" description="Polar residues" evidence="11">
    <location>
        <begin position="11"/>
        <end position="25"/>
    </location>
</feature>
<dbReference type="AlphaFoldDB" id="A0AAN8Q3C2"/>
<dbReference type="PANTHER" id="PTHR22760:SF2">
    <property type="entry name" value="ALPHA-1,2-MANNOSYLTRANSFERASE ALG9"/>
    <property type="match status" value="1"/>
</dbReference>
<dbReference type="EC" id="2.4.1.-" evidence="10"/>
<keyword evidence="9 10" id="KW-0472">Membrane</keyword>
<evidence type="ECO:0000256" key="2">
    <source>
        <dbReference type="ARBA" id="ARBA00004922"/>
    </source>
</evidence>
<dbReference type="Proteomes" id="UP001347796">
    <property type="component" value="Unassembled WGS sequence"/>
</dbReference>
<dbReference type="GO" id="GO:0006487">
    <property type="term" value="P:protein N-linked glycosylation"/>
    <property type="evidence" value="ECO:0007669"/>
    <property type="project" value="TreeGrafter"/>
</dbReference>
<organism evidence="12 13">
    <name type="scientific">Patella caerulea</name>
    <name type="common">Rayed Mediterranean limpet</name>
    <dbReference type="NCBI Taxonomy" id="87958"/>
    <lineage>
        <taxon>Eukaryota</taxon>
        <taxon>Metazoa</taxon>
        <taxon>Spiralia</taxon>
        <taxon>Lophotrochozoa</taxon>
        <taxon>Mollusca</taxon>
        <taxon>Gastropoda</taxon>
        <taxon>Patellogastropoda</taxon>
        <taxon>Patelloidea</taxon>
        <taxon>Patellidae</taxon>
        <taxon>Patella</taxon>
    </lineage>
</organism>
<dbReference type="InterPro" id="IPR005599">
    <property type="entry name" value="GPI_mannosylTrfase"/>
</dbReference>
<feature type="transmembrane region" description="Helical" evidence="10">
    <location>
        <begin position="386"/>
        <end position="407"/>
    </location>
</feature>
<dbReference type="PANTHER" id="PTHR22760">
    <property type="entry name" value="GLYCOSYLTRANSFERASE"/>
    <property type="match status" value="1"/>
</dbReference>
<dbReference type="EMBL" id="JAZGQO010000001">
    <property type="protein sequence ID" value="KAK6195972.1"/>
    <property type="molecule type" value="Genomic_DNA"/>
</dbReference>
<evidence type="ECO:0000256" key="1">
    <source>
        <dbReference type="ARBA" id="ARBA00004477"/>
    </source>
</evidence>
<dbReference type="GO" id="GO:0005789">
    <property type="term" value="C:endoplasmic reticulum membrane"/>
    <property type="evidence" value="ECO:0007669"/>
    <property type="project" value="UniProtKB-SubCell"/>
</dbReference>
<comment type="caution">
    <text evidence="12">The sequence shown here is derived from an EMBL/GenBank/DDBJ whole genome shotgun (WGS) entry which is preliminary data.</text>
</comment>
<accession>A0AAN8Q3C2</accession>
<keyword evidence="4 10" id="KW-0328">Glycosyltransferase</keyword>
<evidence type="ECO:0000256" key="4">
    <source>
        <dbReference type="ARBA" id="ARBA00022676"/>
    </source>
</evidence>
<feature type="transmembrane region" description="Helical" evidence="10">
    <location>
        <begin position="116"/>
        <end position="136"/>
    </location>
</feature>
<reference evidence="12 13" key="1">
    <citation type="submission" date="2024-01" db="EMBL/GenBank/DDBJ databases">
        <title>The genome of the rayed Mediterranean limpet Patella caerulea (Linnaeus, 1758).</title>
        <authorList>
            <person name="Anh-Thu Weber A."/>
            <person name="Halstead-Nussloch G."/>
        </authorList>
    </citation>
    <scope>NUCLEOTIDE SEQUENCE [LARGE SCALE GENOMIC DNA]</scope>
    <source>
        <strain evidence="12">AATW-2023a</strain>
        <tissue evidence="12">Whole specimen</tissue>
    </source>
</reference>
<evidence type="ECO:0000313" key="13">
    <source>
        <dbReference type="Proteomes" id="UP001347796"/>
    </source>
</evidence>
<comment type="similarity">
    <text evidence="3 10">Belongs to the glycosyltransferase 22 family.</text>
</comment>
<feature type="transmembrane region" description="Helical" evidence="10">
    <location>
        <begin position="227"/>
        <end position="246"/>
    </location>
</feature>
<evidence type="ECO:0000256" key="9">
    <source>
        <dbReference type="ARBA" id="ARBA00023136"/>
    </source>
</evidence>
<evidence type="ECO:0000256" key="7">
    <source>
        <dbReference type="ARBA" id="ARBA00022824"/>
    </source>
</evidence>
<evidence type="ECO:0000256" key="3">
    <source>
        <dbReference type="ARBA" id="ARBA00007063"/>
    </source>
</evidence>
<feature type="transmembrane region" description="Helical" evidence="10">
    <location>
        <begin position="38"/>
        <end position="57"/>
    </location>
</feature>
<feature type="transmembrane region" description="Helical" evidence="10">
    <location>
        <begin position="282"/>
        <end position="309"/>
    </location>
</feature>
<evidence type="ECO:0000313" key="12">
    <source>
        <dbReference type="EMBL" id="KAK6195972.1"/>
    </source>
</evidence>
<dbReference type="GO" id="GO:0000026">
    <property type="term" value="F:alpha-1,2-mannosyltransferase activity"/>
    <property type="evidence" value="ECO:0007669"/>
    <property type="project" value="TreeGrafter"/>
</dbReference>
<protein>
    <recommendedName>
        <fullName evidence="10">Mannosyltransferase</fullName>
        <ecNumber evidence="10">2.4.1.-</ecNumber>
    </recommendedName>
</protein>
<name>A0AAN8Q3C2_PATCE</name>
<evidence type="ECO:0000256" key="6">
    <source>
        <dbReference type="ARBA" id="ARBA00022692"/>
    </source>
</evidence>
<feature type="transmembrane region" description="Helical" evidence="10">
    <location>
        <begin position="193"/>
        <end position="218"/>
    </location>
</feature>
<evidence type="ECO:0000256" key="10">
    <source>
        <dbReference type="RuleBase" id="RU363075"/>
    </source>
</evidence>
<keyword evidence="8 10" id="KW-1133">Transmembrane helix</keyword>
<keyword evidence="6 10" id="KW-0812">Transmembrane</keyword>
<feature type="transmembrane region" description="Helical" evidence="10">
    <location>
        <begin position="157"/>
        <end position="187"/>
    </location>
</feature>
<evidence type="ECO:0000256" key="8">
    <source>
        <dbReference type="ARBA" id="ARBA00022989"/>
    </source>
</evidence>